<keyword evidence="3" id="KW-0238">DNA-binding</keyword>
<dbReference type="Pfam" id="PF00126">
    <property type="entry name" value="HTH_1"/>
    <property type="match status" value="1"/>
</dbReference>
<evidence type="ECO:0000259" key="5">
    <source>
        <dbReference type="PROSITE" id="PS50931"/>
    </source>
</evidence>
<dbReference type="InterPro" id="IPR036388">
    <property type="entry name" value="WH-like_DNA-bd_sf"/>
</dbReference>
<comment type="caution">
    <text evidence="6">The sequence shown here is derived from an EMBL/GenBank/DDBJ whole genome shotgun (WGS) entry which is preliminary data.</text>
</comment>
<dbReference type="Pfam" id="PF03466">
    <property type="entry name" value="LysR_substrate"/>
    <property type="match status" value="1"/>
</dbReference>
<reference evidence="7" key="1">
    <citation type="journal article" date="2019" name="Int. J. Syst. Evol. Microbiol.">
        <title>The Global Catalogue of Microorganisms (GCM) 10K type strain sequencing project: providing services to taxonomists for standard genome sequencing and annotation.</title>
        <authorList>
            <consortium name="The Broad Institute Genomics Platform"/>
            <consortium name="The Broad Institute Genome Sequencing Center for Infectious Disease"/>
            <person name="Wu L."/>
            <person name="Ma J."/>
        </authorList>
    </citation>
    <scope>NUCLEOTIDE SEQUENCE [LARGE SCALE GENOMIC DNA]</scope>
    <source>
        <strain evidence="7">CGMCC 4.1641</strain>
    </source>
</reference>
<evidence type="ECO:0000313" key="7">
    <source>
        <dbReference type="Proteomes" id="UP001595755"/>
    </source>
</evidence>
<dbReference type="Gene3D" id="3.40.190.290">
    <property type="match status" value="1"/>
</dbReference>
<organism evidence="6 7">
    <name type="scientific">Cohnella boryungensis</name>
    <dbReference type="NCBI Taxonomy" id="768479"/>
    <lineage>
        <taxon>Bacteria</taxon>
        <taxon>Bacillati</taxon>
        <taxon>Bacillota</taxon>
        <taxon>Bacilli</taxon>
        <taxon>Bacillales</taxon>
        <taxon>Paenibacillaceae</taxon>
        <taxon>Cohnella</taxon>
    </lineage>
</organism>
<dbReference type="InterPro" id="IPR000847">
    <property type="entry name" value="LysR_HTH_N"/>
</dbReference>
<dbReference type="SUPFAM" id="SSF53850">
    <property type="entry name" value="Periplasmic binding protein-like II"/>
    <property type="match status" value="1"/>
</dbReference>
<dbReference type="PANTHER" id="PTHR30126:SF39">
    <property type="entry name" value="HTH-TYPE TRANSCRIPTIONAL REGULATOR CYSL"/>
    <property type="match status" value="1"/>
</dbReference>
<dbReference type="InterPro" id="IPR005119">
    <property type="entry name" value="LysR_subst-bd"/>
</dbReference>
<comment type="similarity">
    <text evidence="1">Belongs to the LysR transcriptional regulatory family.</text>
</comment>
<protein>
    <submittedName>
        <fullName evidence="6">LysR family transcriptional regulator</fullName>
    </submittedName>
</protein>
<gene>
    <name evidence="6" type="ORF">ACFO1S_08785</name>
</gene>
<dbReference type="SUPFAM" id="SSF46785">
    <property type="entry name" value="Winged helix' DNA-binding domain"/>
    <property type="match status" value="1"/>
</dbReference>
<proteinExistence type="inferred from homology"/>
<dbReference type="Proteomes" id="UP001595755">
    <property type="component" value="Unassembled WGS sequence"/>
</dbReference>
<evidence type="ECO:0000256" key="4">
    <source>
        <dbReference type="ARBA" id="ARBA00023163"/>
    </source>
</evidence>
<dbReference type="PANTHER" id="PTHR30126">
    <property type="entry name" value="HTH-TYPE TRANSCRIPTIONAL REGULATOR"/>
    <property type="match status" value="1"/>
</dbReference>
<keyword evidence="4" id="KW-0804">Transcription</keyword>
<evidence type="ECO:0000256" key="1">
    <source>
        <dbReference type="ARBA" id="ARBA00009437"/>
    </source>
</evidence>
<dbReference type="Gene3D" id="1.10.10.10">
    <property type="entry name" value="Winged helix-like DNA-binding domain superfamily/Winged helix DNA-binding domain"/>
    <property type="match status" value="1"/>
</dbReference>
<feature type="domain" description="HTH lysR-type" evidence="5">
    <location>
        <begin position="1"/>
        <end position="57"/>
    </location>
</feature>
<dbReference type="EMBL" id="JBHSED010000013">
    <property type="protein sequence ID" value="MFC4303548.1"/>
    <property type="molecule type" value="Genomic_DNA"/>
</dbReference>
<keyword evidence="7" id="KW-1185">Reference proteome</keyword>
<keyword evidence="2" id="KW-0805">Transcription regulation</keyword>
<dbReference type="RefSeq" id="WP_204602739.1">
    <property type="nucleotide sequence ID" value="NZ_JBHSED010000013.1"/>
</dbReference>
<dbReference type="PROSITE" id="PS50931">
    <property type="entry name" value="HTH_LYSR"/>
    <property type="match status" value="1"/>
</dbReference>
<sequence length="307" mass="33710">MDQALMVFVAVAELRNFSRAAERLHMTQPAVSQHVRALEDRLKARLLERSNKSVALTKAGEIVLHHAREIGGLYRHMEEMVDELMRYAGGPIAIGASYTFGEYVLPLTLASLHEEFPDIRPNVTIGNTADIAEKVRNRVLDVGIVEGEEIGPGLSVERLAEDEMHIAAGAGHPLAGMVRISPDLLERQAWLVRERGSGTRAAADSLFEALGIQPGRLIELGSTQSIKETIEAGLGVSLLSHWALRKELGLGSLRLLGVEGLPFKRSFQILLRRGELRTRTIIAFLDTLRHATAAALKDQRSGMSYSD</sequence>
<dbReference type="PRINTS" id="PR00039">
    <property type="entry name" value="HTHLYSR"/>
</dbReference>
<evidence type="ECO:0000256" key="2">
    <source>
        <dbReference type="ARBA" id="ARBA00023015"/>
    </source>
</evidence>
<accession>A0ABV8S9D6</accession>
<dbReference type="InterPro" id="IPR036390">
    <property type="entry name" value="WH_DNA-bd_sf"/>
</dbReference>
<dbReference type="CDD" id="cd08420">
    <property type="entry name" value="PBP2_CysL_like"/>
    <property type="match status" value="1"/>
</dbReference>
<evidence type="ECO:0000313" key="6">
    <source>
        <dbReference type="EMBL" id="MFC4303548.1"/>
    </source>
</evidence>
<evidence type="ECO:0000256" key="3">
    <source>
        <dbReference type="ARBA" id="ARBA00023125"/>
    </source>
</evidence>
<name>A0ABV8S9D6_9BACL</name>